<reference evidence="1 2" key="1">
    <citation type="submission" date="2024-09" db="EMBL/GenBank/DDBJ databases">
        <title>The Natural Products Discovery Center: Release of the First 8490 Sequenced Strains for Exploring Actinobacteria Biosynthetic Diversity.</title>
        <authorList>
            <person name="Kalkreuter E."/>
            <person name="Kautsar S.A."/>
            <person name="Yang D."/>
            <person name="Bader C.D."/>
            <person name="Teijaro C.N."/>
            <person name="Fluegel L."/>
            <person name="Davis C.M."/>
            <person name="Simpson J.R."/>
            <person name="Lauterbach L."/>
            <person name="Steele A.D."/>
            <person name="Gui C."/>
            <person name="Meng S."/>
            <person name="Li G."/>
            <person name="Viehrig K."/>
            <person name="Ye F."/>
            <person name="Su P."/>
            <person name="Kiefer A.F."/>
            <person name="Nichols A."/>
            <person name="Cepeda A.J."/>
            <person name="Yan W."/>
            <person name="Fan B."/>
            <person name="Jiang Y."/>
            <person name="Adhikari A."/>
            <person name="Zheng C.-J."/>
            <person name="Schuster L."/>
            <person name="Cowan T.M."/>
            <person name="Smanski M.J."/>
            <person name="Chevrette M.G."/>
            <person name="De Carvalho L.P.S."/>
            <person name="Shen B."/>
        </authorList>
    </citation>
    <scope>NUCLEOTIDE SEQUENCE [LARGE SCALE GENOMIC DNA]</scope>
    <source>
        <strain evidence="1 2">NPDC058328</strain>
    </source>
</reference>
<protein>
    <submittedName>
        <fullName evidence="1">Uncharacterized protein</fullName>
    </submittedName>
</protein>
<dbReference type="EMBL" id="JBHVZQ010000027">
    <property type="protein sequence ID" value="MFF1276773.1"/>
    <property type="molecule type" value="Genomic_DNA"/>
</dbReference>
<evidence type="ECO:0000313" key="2">
    <source>
        <dbReference type="Proteomes" id="UP001601627"/>
    </source>
</evidence>
<evidence type="ECO:0000313" key="1">
    <source>
        <dbReference type="EMBL" id="MFF1276773.1"/>
    </source>
</evidence>
<sequence length="134" mass="14653">MAHLDVERRAEVRTLVVRLSWREALLARRRAVVVPLAEVRAAGVEPDWWRAMRGTPVTGRCRPGRFCVGEREHPLGRDFVAVRAGVPAVVVDLRHPVPFVRLAVSVPDAAHAVGTLRLHLVRDGGGEYGSVASG</sequence>
<gene>
    <name evidence="1" type="ORF">ACFVZC_25715</name>
</gene>
<dbReference type="RefSeq" id="WP_388238126.1">
    <property type="nucleotide sequence ID" value="NZ_JBHVZQ010000027.1"/>
</dbReference>
<accession>A0ABW6QC25</accession>
<dbReference type="Proteomes" id="UP001601627">
    <property type="component" value="Unassembled WGS sequence"/>
</dbReference>
<proteinExistence type="predicted"/>
<keyword evidence="2" id="KW-1185">Reference proteome</keyword>
<name>A0ABW6QC25_9ACTN</name>
<organism evidence="1 2">
    <name type="scientific">Streptomyces marokkonensis</name>
    <dbReference type="NCBI Taxonomy" id="324855"/>
    <lineage>
        <taxon>Bacteria</taxon>
        <taxon>Bacillati</taxon>
        <taxon>Actinomycetota</taxon>
        <taxon>Actinomycetes</taxon>
        <taxon>Kitasatosporales</taxon>
        <taxon>Streptomycetaceae</taxon>
        <taxon>Streptomyces</taxon>
    </lineage>
</organism>
<comment type="caution">
    <text evidence="1">The sequence shown here is derived from an EMBL/GenBank/DDBJ whole genome shotgun (WGS) entry which is preliminary data.</text>
</comment>